<feature type="transmembrane region" description="Helical" evidence="8">
    <location>
        <begin position="272"/>
        <end position="292"/>
    </location>
</feature>
<comment type="subcellular location">
    <subcellularLocation>
        <location evidence="1">Membrane</location>
        <topology evidence="1">Multi-pass membrane protein</topology>
    </subcellularLocation>
</comment>
<protein>
    <submittedName>
        <fullName evidence="9">GerAB/ArcD/ProY family transporter</fullName>
    </submittedName>
</protein>
<feature type="transmembrane region" description="Helical" evidence="8">
    <location>
        <begin position="143"/>
        <end position="164"/>
    </location>
</feature>
<dbReference type="Proteomes" id="UP001296923">
    <property type="component" value="Unassembled WGS sequence"/>
</dbReference>
<keyword evidence="5 8" id="KW-0812">Transmembrane</keyword>
<keyword evidence="3" id="KW-0813">Transport</keyword>
<evidence type="ECO:0000313" key="10">
    <source>
        <dbReference type="Proteomes" id="UP001296923"/>
    </source>
</evidence>
<organism evidence="9 10">
    <name type="scientific">Fictibacillus nanhaiensis</name>
    <dbReference type="NCBI Taxonomy" id="742169"/>
    <lineage>
        <taxon>Bacteria</taxon>
        <taxon>Bacillati</taxon>
        <taxon>Bacillota</taxon>
        <taxon>Bacilli</taxon>
        <taxon>Bacillales</taxon>
        <taxon>Fictibacillaceae</taxon>
        <taxon>Fictibacillus</taxon>
    </lineage>
</organism>
<proteinExistence type="inferred from homology"/>
<feature type="transmembrane region" description="Helical" evidence="8">
    <location>
        <begin position="184"/>
        <end position="205"/>
    </location>
</feature>
<feature type="transmembrane region" description="Helical" evidence="8">
    <location>
        <begin position="217"/>
        <end position="240"/>
    </location>
</feature>
<comment type="caution">
    <text evidence="9">The sequence shown here is derived from an EMBL/GenBank/DDBJ whole genome shotgun (WGS) entry which is preliminary data.</text>
</comment>
<evidence type="ECO:0000256" key="6">
    <source>
        <dbReference type="ARBA" id="ARBA00022989"/>
    </source>
</evidence>
<keyword evidence="6 8" id="KW-1133">Transmembrane helix</keyword>
<evidence type="ECO:0000256" key="7">
    <source>
        <dbReference type="ARBA" id="ARBA00023136"/>
    </source>
</evidence>
<evidence type="ECO:0000256" key="8">
    <source>
        <dbReference type="SAM" id="Phobius"/>
    </source>
</evidence>
<comment type="similarity">
    <text evidence="2">Belongs to the amino acid-polyamine-organocation (APC) superfamily. Spore germination protein (SGP) (TC 2.A.3.9) family.</text>
</comment>
<dbReference type="RefSeq" id="WP_205726415.1">
    <property type="nucleotide sequence ID" value="NZ_JAFHKR010000039.1"/>
</dbReference>
<dbReference type="NCBIfam" id="TIGR00912">
    <property type="entry name" value="2A0309"/>
    <property type="match status" value="1"/>
</dbReference>
<feature type="transmembrane region" description="Helical" evidence="8">
    <location>
        <begin position="336"/>
        <end position="356"/>
    </location>
</feature>
<dbReference type="InterPro" id="IPR004761">
    <property type="entry name" value="Spore_GerAB"/>
</dbReference>
<feature type="transmembrane region" description="Helical" evidence="8">
    <location>
        <begin position="12"/>
        <end position="31"/>
    </location>
</feature>
<sequence>MSQISENKQISPYMAFYMVTTMQIGVGILGFERYIAKTAGHDAWISVIIGGLLFNVLIWMIYRILSRENADIIGVHRNLFGRWIGGTLSFLLLIYFSSTILTVLRTYIEVIQIWIFPELGTPIITFILLGLAYSYVIGGIRVVAGLSVLGFFMSLPLFLLKYYALKNAHYTNFLPILDHSFSDLMAATKGVTLDYLGFELILLYLPFLKHPEKSQKWAHLGNLFTMFTYLITVFVSFVYFNQEQLQHTIWATLTLWKIVDLPFAQRFEYAGIALWLFVILPNICIGFWSVSRGIHRLYKIKQKSALRTMMFIIFICSILVVDRQQVDILNTKVSQIGFYILYAYIPFLFVIQLILGKGNGKGKGRKTSNG</sequence>
<dbReference type="Pfam" id="PF03845">
    <property type="entry name" value="Spore_permease"/>
    <property type="match status" value="1"/>
</dbReference>
<evidence type="ECO:0000256" key="4">
    <source>
        <dbReference type="ARBA" id="ARBA00022544"/>
    </source>
</evidence>
<dbReference type="EMBL" id="JAFHKR010000039">
    <property type="protein sequence ID" value="MBN3555612.1"/>
    <property type="molecule type" value="Genomic_DNA"/>
</dbReference>
<dbReference type="PANTHER" id="PTHR34975:SF2">
    <property type="entry name" value="SPORE GERMINATION PROTEIN A2"/>
    <property type="match status" value="1"/>
</dbReference>
<dbReference type="PANTHER" id="PTHR34975">
    <property type="entry name" value="SPORE GERMINATION PROTEIN A2"/>
    <property type="match status" value="1"/>
</dbReference>
<gene>
    <name evidence="9" type="ORF">JYA63_15145</name>
</gene>
<feature type="transmembrane region" description="Helical" evidence="8">
    <location>
        <begin position="304"/>
        <end position="321"/>
    </location>
</feature>
<evidence type="ECO:0000256" key="3">
    <source>
        <dbReference type="ARBA" id="ARBA00022448"/>
    </source>
</evidence>
<keyword evidence="4" id="KW-0309">Germination</keyword>
<evidence type="ECO:0000313" key="9">
    <source>
        <dbReference type="EMBL" id="MBN3555612.1"/>
    </source>
</evidence>
<name>A0ABS2ZW89_9BACL</name>
<feature type="transmembrane region" description="Helical" evidence="8">
    <location>
        <begin position="43"/>
        <end position="62"/>
    </location>
</feature>
<evidence type="ECO:0000256" key="2">
    <source>
        <dbReference type="ARBA" id="ARBA00007998"/>
    </source>
</evidence>
<feature type="transmembrane region" description="Helical" evidence="8">
    <location>
        <begin position="114"/>
        <end position="136"/>
    </location>
</feature>
<reference evidence="9 10" key="1">
    <citation type="submission" date="2021-01" db="EMBL/GenBank/DDBJ databases">
        <title>Genome Sequencing of Type Strains.</title>
        <authorList>
            <person name="Lemaire J.F."/>
            <person name="Inderbitzin P."/>
            <person name="Collins S.B."/>
            <person name="Wespe N."/>
            <person name="Knight-Connoni V."/>
        </authorList>
    </citation>
    <scope>NUCLEOTIDE SEQUENCE [LARGE SCALE GENOMIC DNA]</scope>
    <source>
        <strain evidence="9 10">DSM 23009</strain>
    </source>
</reference>
<evidence type="ECO:0000256" key="1">
    <source>
        <dbReference type="ARBA" id="ARBA00004141"/>
    </source>
</evidence>
<keyword evidence="10" id="KW-1185">Reference proteome</keyword>
<evidence type="ECO:0000256" key="5">
    <source>
        <dbReference type="ARBA" id="ARBA00022692"/>
    </source>
</evidence>
<accession>A0ABS2ZW89</accession>
<keyword evidence="7 8" id="KW-0472">Membrane</keyword>
<feature type="transmembrane region" description="Helical" evidence="8">
    <location>
        <begin position="83"/>
        <end position="108"/>
    </location>
</feature>